<comment type="caution">
    <text evidence="2">The sequence shown here is derived from an EMBL/GenBank/DDBJ whole genome shotgun (WGS) entry which is preliminary data.</text>
</comment>
<dbReference type="PANTHER" id="PTHR34219:SF1">
    <property type="entry name" value="PEPSY DOMAIN-CONTAINING PROTEIN"/>
    <property type="match status" value="1"/>
</dbReference>
<feature type="transmembrane region" description="Helical" evidence="1">
    <location>
        <begin position="365"/>
        <end position="385"/>
    </location>
</feature>
<feature type="transmembrane region" description="Helical" evidence="1">
    <location>
        <begin position="171"/>
        <end position="192"/>
    </location>
</feature>
<sequence length="451" mass="50845">MRNQLNRSALLQRVFWRLHFWAGLITAPILLFAAISGLLYVFTPQIEGWCHAQLDTVDAIAPAQNLDAQIAAGQAQFPGESVRTIIPAYTNTQTTQIIFGEKKKRNTQISQTAKNSEHQHHAETTAQASPFIAYINPGTLKIQASIAEDGRFREWARKLHSTMLQDDSWRWIIELGASWMIMMLITGIYLWWPRGKASWASVLRWNSSQNRRANWRYLHSIISVILSIVTLVIMLTGITWSKYAGENFRSMQTALGQSSPKPPKDLHSTFVDGMPALSAQAIYLKARQLAPAVQIQITPPKSAQGIWRIENYDRSQPEKRFQLLLDAYTGAVLYQSGWGNLPLLAQATAVGIPFHRGEFGWWNQVLLILVGFSVIFSVISGYVMWLQRRKARSVSAPAINTTHAIAIPWWIWLLLLALGFALPVFGVSLFILMCVEAALMFKQIKSTTQSK</sequence>
<reference evidence="2 3" key="1">
    <citation type="submission" date="2020-08" db="EMBL/GenBank/DDBJ databases">
        <title>Novel species isolated from subtropical streams in China.</title>
        <authorList>
            <person name="Lu H."/>
        </authorList>
    </citation>
    <scope>NUCLEOTIDE SEQUENCE [LARGE SCALE GENOMIC DNA]</scope>
    <source>
        <strain evidence="2 3">LX15W</strain>
    </source>
</reference>
<keyword evidence="3" id="KW-1185">Reference proteome</keyword>
<keyword evidence="1" id="KW-1133">Transmembrane helix</keyword>
<dbReference type="Proteomes" id="UP000624279">
    <property type="component" value="Unassembled WGS sequence"/>
</dbReference>
<dbReference type="EMBL" id="JACOGA010000001">
    <property type="protein sequence ID" value="MBC3872113.1"/>
    <property type="molecule type" value="Genomic_DNA"/>
</dbReference>
<protein>
    <submittedName>
        <fullName evidence="2">PepSY domain-containing protein</fullName>
    </submittedName>
</protein>
<evidence type="ECO:0000256" key="1">
    <source>
        <dbReference type="SAM" id="Phobius"/>
    </source>
</evidence>
<dbReference type="PANTHER" id="PTHR34219">
    <property type="entry name" value="IRON-REGULATED INNER MEMBRANE PROTEIN-RELATED"/>
    <property type="match status" value="1"/>
</dbReference>
<evidence type="ECO:0000313" key="3">
    <source>
        <dbReference type="Proteomes" id="UP000624279"/>
    </source>
</evidence>
<dbReference type="Pfam" id="PF03929">
    <property type="entry name" value="PepSY_TM"/>
    <property type="match status" value="1"/>
</dbReference>
<feature type="transmembrane region" description="Helical" evidence="1">
    <location>
        <begin position="217"/>
        <end position="241"/>
    </location>
</feature>
<keyword evidence="1" id="KW-0472">Membrane</keyword>
<feature type="transmembrane region" description="Helical" evidence="1">
    <location>
        <begin position="409"/>
        <end position="435"/>
    </location>
</feature>
<evidence type="ECO:0000313" key="2">
    <source>
        <dbReference type="EMBL" id="MBC3872113.1"/>
    </source>
</evidence>
<dbReference type="InterPro" id="IPR005625">
    <property type="entry name" value="PepSY-ass_TM"/>
</dbReference>
<accession>A0ABR6Y663</accession>
<dbReference type="RefSeq" id="WP_186940125.1">
    <property type="nucleotide sequence ID" value="NZ_JACOGA010000001.1"/>
</dbReference>
<feature type="transmembrane region" description="Helical" evidence="1">
    <location>
        <begin position="20"/>
        <end position="42"/>
    </location>
</feature>
<proteinExistence type="predicted"/>
<name>A0ABR6Y663_9BURK</name>
<gene>
    <name evidence="2" type="ORF">H8K55_00820</name>
</gene>
<organism evidence="2 3">
    <name type="scientific">Undibacterium flavidum</name>
    <dbReference type="NCBI Taxonomy" id="2762297"/>
    <lineage>
        <taxon>Bacteria</taxon>
        <taxon>Pseudomonadati</taxon>
        <taxon>Pseudomonadota</taxon>
        <taxon>Betaproteobacteria</taxon>
        <taxon>Burkholderiales</taxon>
        <taxon>Oxalobacteraceae</taxon>
        <taxon>Undibacterium</taxon>
    </lineage>
</organism>
<keyword evidence="1" id="KW-0812">Transmembrane</keyword>